<dbReference type="InterPro" id="IPR006527">
    <property type="entry name" value="F-box-assoc_dom_typ1"/>
</dbReference>
<dbReference type="SMART" id="SM00256">
    <property type="entry name" value="FBOX"/>
    <property type="match status" value="1"/>
</dbReference>
<dbReference type="InterPro" id="IPR036047">
    <property type="entry name" value="F-box-like_dom_sf"/>
</dbReference>
<evidence type="ECO:0000313" key="2">
    <source>
        <dbReference type="EMBL" id="PHT38898.1"/>
    </source>
</evidence>
<dbReference type="Pfam" id="PF07734">
    <property type="entry name" value="FBA_1"/>
    <property type="match status" value="1"/>
</dbReference>
<dbReference type="EMBL" id="MLFT02000009">
    <property type="protein sequence ID" value="PHT38898.1"/>
    <property type="molecule type" value="Genomic_DNA"/>
</dbReference>
<dbReference type="CDD" id="cd22157">
    <property type="entry name" value="F-box_AtFBW1-like"/>
    <property type="match status" value="1"/>
</dbReference>
<accession>A0A2G2W0Z2</accession>
<dbReference type="Proteomes" id="UP000224567">
    <property type="component" value="Unassembled WGS sequence"/>
</dbReference>
<evidence type="ECO:0000259" key="1">
    <source>
        <dbReference type="PROSITE" id="PS50181"/>
    </source>
</evidence>
<organism evidence="2 3">
    <name type="scientific">Capsicum baccatum</name>
    <name type="common">Peruvian pepper</name>
    <dbReference type="NCBI Taxonomy" id="33114"/>
    <lineage>
        <taxon>Eukaryota</taxon>
        <taxon>Viridiplantae</taxon>
        <taxon>Streptophyta</taxon>
        <taxon>Embryophyta</taxon>
        <taxon>Tracheophyta</taxon>
        <taxon>Spermatophyta</taxon>
        <taxon>Magnoliopsida</taxon>
        <taxon>eudicotyledons</taxon>
        <taxon>Gunneridae</taxon>
        <taxon>Pentapetalae</taxon>
        <taxon>asterids</taxon>
        <taxon>lamiids</taxon>
        <taxon>Solanales</taxon>
        <taxon>Solanaceae</taxon>
        <taxon>Solanoideae</taxon>
        <taxon>Capsiceae</taxon>
        <taxon>Capsicum</taxon>
    </lineage>
</organism>
<sequence length="389" mass="44146">MFAMPTLPIELITEILLRLPVKSLLQFRSVSKSWFTLISSAEFVKTHLNISGKKYNVILTGLINAFTSRETQYVLRDYSLSSLCNDDCVIEAFDLDYPMSSPQQYVSIVGSVNGLICLMINEVDLVLWNPSIRKFKKLPDSRLKDKVTGGNQCDIPKGVCVVYGFGYDESSDDYKVVGCIEDRINLVPQAEVEIYSLKSDSWRSKDDVLDGVLLSKPCKCVNGKLHWINNNNDSNIISFDLADEKWGKVELPRYREGDLFLDLKVLGSDLCVFCNYMEIHADVWVMRDYGVKESWTKMYSVKYPDRFFSPFISRTLFMSNKGEVLLVPGSTLMVHNPEDEPIIYPKVTNFDFCVAMNIYIESLVSPPLLNELSKAAKAQMNDNNAADDL</sequence>
<dbReference type="NCBIfam" id="TIGR01640">
    <property type="entry name" value="F_box_assoc_1"/>
    <property type="match status" value="1"/>
</dbReference>
<dbReference type="InterPro" id="IPR001810">
    <property type="entry name" value="F-box_dom"/>
</dbReference>
<proteinExistence type="predicted"/>
<dbReference type="SUPFAM" id="SSF50965">
    <property type="entry name" value="Galactose oxidase, central domain"/>
    <property type="match status" value="1"/>
</dbReference>
<dbReference type="PROSITE" id="PS50181">
    <property type="entry name" value="FBOX"/>
    <property type="match status" value="1"/>
</dbReference>
<protein>
    <recommendedName>
        <fullName evidence="1">F-box domain-containing protein</fullName>
    </recommendedName>
</protein>
<evidence type="ECO:0000313" key="3">
    <source>
        <dbReference type="Proteomes" id="UP000224567"/>
    </source>
</evidence>
<dbReference type="PANTHER" id="PTHR31672:SF13">
    <property type="entry name" value="F-BOX PROTEIN CPR30-LIKE"/>
    <property type="match status" value="1"/>
</dbReference>
<dbReference type="Gene3D" id="1.20.1280.50">
    <property type="match status" value="1"/>
</dbReference>
<dbReference type="STRING" id="33114.A0A2G2W0Z2"/>
<keyword evidence="3" id="KW-1185">Reference proteome</keyword>
<dbReference type="SUPFAM" id="SSF81383">
    <property type="entry name" value="F-box domain"/>
    <property type="match status" value="1"/>
</dbReference>
<dbReference type="OrthoDB" id="1244201at2759"/>
<reference evidence="2 3" key="1">
    <citation type="journal article" date="2017" name="Genome Biol.">
        <title>New reference genome sequences of hot pepper reveal the massive evolution of plant disease-resistance genes by retroduplication.</title>
        <authorList>
            <person name="Kim S."/>
            <person name="Park J."/>
            <person name="Yeom S.I."/>
            <person name="Kim Y.M."/>
            <person name="Seo E."/>
            <person name="Kim K.T."/>
            <person name="Kim M.S."/>
            <person name="Lee J.M."/>
            <person name="Cheong K."/>
            <person name="Shin H.S."/>
            <person name="Kim S.B."/>
            <person name="Han K."/>
            <person name="Lee J."/>
            <person name="Park M."/>
            <person name="Lee H.A."/>
            <person name="Lee H.Y."/>
            <person name="Lee Y."/>
            <person name="Oh S."/>
            <person name="Lee J.H."/>
            <person name="Choi E."/>
            <person name="Choi E."/>
            <person name="Lee S.E."/>
            <person name="Jeon J."/>
            <person name="Kim H."/>
            <person name="Choi G."/>
            <person name="Song H."/>
            <person name="Lee J."/>
            <person name="Lee S.C."/>
            <person name="Kwon J.K."/>
            <person name="Lee H.Y."/>
            <person name="Koo N."/>
            <person name="Hong Y."/>
            <person name="Kim R.W."/>
            <person name="Kang W.H."/>
            <person name="Huh J.H."/>
            <person name="Kang B.C."/>
            <person name="Yang T.J."/>
            <person name="Lee Y.H."/>
            <person name="Bennetzen J.L."/>
            <person name="Choi D."/>
        </authorList>
    </citation>
    <scope>NUCLEOTIDE SEQUENCE [LARGE SCALE GENOMIC DNA]</scope>
    <source>
        <strain evidence="3">cv. PBC81</strain>
    </source>
</reference>
<name>A0A2G2W0Z2_CAPBA</name>
<dbReference type="InterPro" id="IPR017451">
    <property type="entry name" value="F-box-assoc_interact_dom"/>
</dbReference>
<feature type="domain" description="F-box" evidence="1">
    <location>
        <begin position="1"/>
        <end position="47"/>
    </location>
</feature>
<dbReference type="InterPro" id="IPR011043">
    <property type="entry name" value="Gal_Oxase/kelch_b-propeller"/>
</dbReference>
<dbReference type="AlphaFoldDB" id="A0A2G2W0Z2"/>
<dbReference type="PANTHER" id="PTHR31672">
    <property type="entry name" value="BNACNNG10540D PROTEIN"/>
    <property type="match status" value="1"/>
</dbReference>
<reference evidence="3" key="2">
    <citation type="journal article" date="2017" name="J. Anim. Genet.">
        <title>Multiple reference genome sequences of hot pepper reveal the massive evolution of plant disease resistance genes by retroduplication.</title>
        <authorList>
            <person name="Kim S."/>
            <person name="Park J."/>
            <person name="Yeom S.-I."/>
            <person name="Kim Y.-M."/>
            <person name="Seo E."/>
            <person name="Kim K.-T."/>
            <person name="Kim M.-S."/>
            <person name="Lee J.M."/>
            <person name="Cheong K."/>
            <person name="Shin H.-S."/>
            <person name="Kim S.-B."/>
            <person name="Han K."/>
            <person name="Lee J."/>
            <person name="Park M."/>
            <person name="Lee H.-A."/>
            <person name="Lee H.-Y."/>
            <person name="Lee Y."/>
            <person name="Oh S."/>
            <person name="Lee J.H."/>
            <person name="Choi E."/>
            <person name="Choi E."/>
            <person name="Lee S.E."/>
            <person name="Jeon J."/>
            <person name="Kim H."/>
            <person name="Choi G."/>
            <person name="Song H."/>
            <person name="Lee J."/>
            <person name="Lee S.-C."/>
            <person name="Kwon J.-K."/>
            <person name="Lee H.-Y."/>
            <person name="Koo N."/>
            <person name="Hong Y."/>
            <person name="Kim R.W."/>
            <person name="Kang W.-H."/>
            <person name="Huh J.H."/>
            <person name="Kang B.-C."/>
            <person name="Yang T.-J."/>
            <person name="Lee Y.-H."/>
            <person name="Bennetzen J.L."/>
            <person name="Choi D."/>
        </authorList>
    </citation>
    <scope>NUCLEOTIDE SEQUENCE [LARGE SCALE GENOMIC DNA]</scope>
    <source>
        <strain evidence="3">cv. PBC81</strain>
    </source>
</reference>
<dbReference type="InterPro" id="IPR050796">
    <property type="entry name" value="SCF_F-box_component"/>
</dbReference>
<gene>
    <name evidence="2" type="ORF">CQW23_22471</name>
</gene>
<comment type="caution">
    <text evidence="2">The sequence shown here is derived from an EMBL/GenBank/DDBJ whole genome shotgun (WGS) entry which is preliminary data.</text>
</comment>
<dbReference type="Pfam" id="PF00646">
    <property type="entry name" value="F-box"/>
    <property type="match status" value="1"/>
</dbReference>